<evidence type="ECO:0000259" key="1">
    <source>
        <dbReference type="Pfam" id="PF13456"/>
    </source>
</evidence>
<name>A0ABD3A7X9_9GENT</name>
<accession>A0ABD3A7X9</accession>
<dbReference type="Gene3D" id="3.30.420.10">
    <property type="entry name" value="Ribonuclease H-like superfamily/Ribonuclease H"/>
    <property type="match status" value="1"/>
</dbReference>
<dbReference type="CDD" id="cd06222">
    <property type="entry name" value="RNase_H_like"/>
    <property type="match status" value="1"/>
</dbReference>
<keyword evidence="3" id="KW-1185">Reference proteome</keyword>
<evidence type="ECO:0000313" key="2">
    <source>
        <dbReference type="EMBL" id="KAL3527881.1"/>
    </source>
</evidence>
<dbReference type="InterPro" id="IPR053151">
    <property type="entry name" value="RNase_H-like"/>
</dbReference>
<dbReference type="InterPro" id="IPR044730">
    <property type="entry name" value="RNase_H-like_dom_plant"/>
</dbReference>
<dbReference type="PANTHER" id="PTHR47723">
    <property type="entry name" value="OS05G0353850 PROTEIN"/>
    <property type="match status" value="1"/>
</dbReference>
<dbReference type="EMBL" id="JBJUIK010000005">
    <property type="protein sequence ID" value="KAL3527881.1"/>
    <property type="molecule type" value="Genomic_DNA"/>
</dbReference>
<dbReference type="Pfam" id="PF13456">
    <property type="entry name" value="RVT_3"/>
    <property type="match status" value="1"/>
</dbReference>
<protein>
    <recommendedName>
        <fullName evidence="1">RNase H type-1 domain-containing protein</fullName>
    </recommendedName>
</protein>
<reference evidence="2 3" key="1">
    <citation type="submission" date="2024-11" db="EMBL/GenBank/DDBJ databases">
        <title>A near-complete genome assembly of Cinchona calisaya.</title>
        <authorList>
            <person name="Lian D.C."/>
            <person name="Zhao X.W."/>
            <person name="Wei L."/>
        </authorList>
    </citation>
    <scope>NUCLEOTIDE SEQUENCE [LARGE SCALE GENOMIC DNA]</scope>
    <source>
        <tissue evidence="2">Nenye</tissue>
    </source>
</reference>
<dbReference type="AlphaFoldDB" id="A0ABD3A7X9"/>
<evidence type="ECO:0000313" key="3">
    <source>
        <dbReference type="Proteomes" id="UP001630127"/>
    </source>
</evidence>
<dbReference type="SUPFAM" id="SSF53098">
    <property type="entry name" value="Ribonuclease H-like"/>
    <property type="match status" value="1"/>
</dbReference>
<dbReference type="PANTHER" id="PTHR47723:SF19">
    <property type="entry name" value="POLYNUCLEOTIDYL TRANSFERASE, RIBONUCLEASE H-LIKE SUPERFAMILY PROTEIN"/>
    <property type="match status" value="1"/>
</dbReference>
<sequence>MENIEASFATEPSGGGSVTWKRLWGLRLPRAFAILKWWRVETRGQRRYLISSSTRKIFTFYSSDLINISQKGNPTEILIGWYLNLNTDGTARGSPGLAWAGRFIRDRHGNLIAGFQRKIQLATNMPAELLGLKEGLKLVKSLNIRQLEIELDALTIIQLIQSADTRFHVWGTIFCLLLLKLLL</sequence>
<comment type="caution">
    <text evidence="2">The sequence shown here is derived from an EMBL/GenBank/DDBJ whole genome shotgun (WGS) entry which is preliminary data.</text>
</comment>
<dbReference type="InterPro" id="IPR002156">
    <property type="entry name" value="RNaseH_domain"/>
</dbReference>
<dbReference type="Proteomes" id="UP001630127">
    <property type="component" value="Unassembled WGS sequence"/>
</dbReference>
<organism evidence="2 3">
    <name type="scientific">Cinchona calisaya</name>
    <dbReference type="NCBI Taxonomy" id="153742"/>
    <lineage>
        <taxon>Eukaryota</taxon>
        <taxon>Viridiplantae</taxon>
        <taxon>Streptophyta</taxon>
        <taxon>Embryophyta</taxon>
        <taxon>Tracheophyta</taxon>
        <taxon>Spermatophyta</taxon>
        <taxon>Magnoliopsida</taxon>
        <taxon>eudicotyledons</taxon>
        <taxon>Gunneridae</taxon>
        <taxon>Pentapetalae</taxon>
        <taxon>asterids</taxon>
        <taxon>lamiids</taxon>
        <taxon>Gentianales</taxon>
        <taxon>Rubiaceae</taxon>
        <taxon>Cinchonoideae</taxon>
        <taxon>Cinchoneae</taxon>
        <taxon>Cinchona</taxon>
    </lineage>
</organism>
<proteinExistence type="predicted"/>
<gene>
    <name evidence="2" type="ORF">ACH5RR_012537</name>
</gene>
<dbReference type="InterPro" id="IPR036397">
    <property type="entry name" value="RNaseH_sf"/>
</dbReference>
<feature type="domain" description="RNase H type-1" evidence="1">
    <location>
        <begin position="86"/>
        <end position="164"/>
    </location>
</feature>
<dbReference type="InterPro" id="IPR012337">
    <property type="entry name" value="RNaseH-like_sf"/>
</dbReference>